<proteinExistence type="predicted"/>
<dbReference type="Gene3D" id="1.10.3600.10">
    <property type="entry name" value="Putative bacterial toxin ydaT"/>
    <property type="match status" value="1"/>
</dbReference>
<dbReference type="InterPro" id="IPR009364">
    <property type="entry name" value="YdaT-like"/>
</dbReference>
<reference evidence="1 3" key="1">
    <citation type="submission" date="2016-03" db="EMBL/GenBank/DDBJ databases">
        <authorList>
            <consortium name="Pathogen Informatics"/>
        </authorList>
    </citation>
    <scope>NUCLEOTIDE SEQUENCE [LARGE SCALE GENOMIC DNA]</scope>
    <source>
        <strain evidence="3">e552</strain>
        <strain evidence="1">E552</strain>
    </source>
</reference>
<dbReference type="EMBL" id="VTDZ01000171">
    <property type="protein sequence ID" value="TYS04419.1"/>
    <property type="molecule type" value="Genomic_DNA"/>
</dbReference>
<reference evidence="2 4" key="2">
    <citation type="submission" date="2019-08" db="EMBL/GenBank/DDBJ databases">
        <title>Whole genome sequence analysis of bacterial isolates in patients.</title>
        <authorList>
            <person name="Jeong K.C."/>
        </authorList>
    </citation>
    <scope>NUCLEOTIDE SEQUENCE [LARGE SCALE GENOMIC DNA]</scope>
    <source>
        <strain evidence="2 4">KCJ3K342</strain>
    </source>
</reference>
<sequence>MHSLAYQQGNKFSPTAMIYQNRREPDSTALNIDGIRVAVRAWAADCRSREFVAALIVEEWRASGGTGLDIPTDSHRQMQKVFRWIDGDTEYAANNIRQLAPAIMAVLPLEYRHRLLPEDSFMSRLARLEKETSEAKVAVAMNAPRHQKLKELSEGIVEMFRVDPDLTAPLMAMVTSMLGVM</sequence>
<evidence type="ECO:0000313" key="2">
    <source>
        <dbReference type="EMBL" id="TYS04419.1"/>
    </source>
</evidence>
<evidence type="ECO:0000313" key="1">
    <source>
        <dbReference type="EMBL" id="SAF36546.1"/>
    </source>
</evidence>
<dbReference type="RefSeq" id="WP_003859813.1">
    <property type="nucleotide sequence ID" value="NZ_CP118195.1"/>
</dbReference>
<comment type="caution">
    <text evidence="2">The sequence shown here is derived from an EMBL/GenBank/DDBJ whole genome shotgun (WGS) entry which is preliminary data.</text>
</comment>
<dbReference type="EMBL" id="FKEV01000033">
    <property type="protein sequence ID" value="SAF36546.1"/>
    <property type="molecule type" value="Genomic_DNA"/>
</dbReference>
<accession>A0AAE8WZI4</accession>
<evidence type="ECO:0000313" key="3">
    <source>
        <dbReference type="Proteomes" id="UP000077295"/>
    </source>
</evidence>
<dbReference type="AlphaFoldDB" id="A0AAE8WZI4"/>
<name>A0AAE8WZI4_9ENTR</name>
<dbReference type="InterPro" id="IPR037042">
    <property type="entry name" value="YdaT-like_sf"/>
</dbReference>
<dbReference type="Pfam" id="PF06254">
    <property type="entry name" value="YdaT_toxin"/>
    <property type="match status" value="1"/>
</dbReference>
<gene>
    <name evidence="2" type="ORF">FZC81_24305</name>
    <name evidence="1" type="ORF">SAMEA2273187_04879</name>
</gene>
<dbReference type="Proteomes" id="UP000077295">
    <property type="component" value="Unassembled WGS sequence"/>
</dbReference>
<protein>
    <submittedName>
        <fullName evidence="1">Regulatory protein CII</fullName>
    </submittedName>
</protein>
<dbReference type="Proteomes" id="UP000322612">
    <property type="component" value="Unassembled WGS sequence"/>
</dbReference>
<evidence type="ECO:0000313" key="4">
    <source>
        <dbReference type="Proteomes" id="UP000322612"/>
    </source>
</evidence>
<organism evidence="2 4">
    <name type="scientific">Enterobacter hormaechei</name>
    <dbReference type="NCBI Taxonomy" id="158836"/>
    <lineage>
        <taxon>Bacteria</taxon>
        <taxon>Pseudomonadati</taxon>
        <taxon>Pseudomonadota</taxon>
        <taxon>Gammaproteobacteria</taxon>
        <taxon>Enterobacterales</taxon>
        <taxon>Enterobacteriaceae</taxon>
        <taxon>Enterobacter</taxon>
        <taxon>Enterobacter cloacae complex</taxon>
    </lineage>
</organism>